<keyword evidence="8" id="KW-1185">Reference proteome</keyword>
<dbReference type="EnsemblProtists" id="EOD36889">
    <property type="protein sequence ID" value="EOD36889"/>
    <property type="gene ID" value="EMIHUDRAFT_201173"/>
</dbReference>
<comment type="subcellular location">
    <subcellularLocation>
        <location evidence="1">Membrane</location>
        <topology evidence="1">Multi-pass membrane protein</topology>
    </subcellularLocation>
</comment>
<dbReference type="KEGG" id="ehx:EMIHUDRAFT_201173"/>
<sequence>MYDSLYKGAVLWAPAVPAATIFTGSALARGHGVSEEEHTEMLLRGDGAGGSDAASASSSESSVRPDGVTYPGASAAAGAFRTYPLNRRTLPPGIPYIIVNEGAERFSYYGMKAILVIFFTHDLGMSDALAREYYHAFTAACYFFPLCGALLAETVLGKYFSYAYCGGHLALSLSQAHHAPSAGASIKPCVSAVLGDQFCAANQPLLAPTFAAFYLAINAGASLCTGTPRGEHCSTRGRTSPSGCPACLWPPPRSRCAGFVREACGATGRAALAKLLPLFAFFSAFWSLYDQTGSAWVLQASGF</sequence>
<evidence type="ECO:0000256" key="2">
    <source>
        <dbReference type="ARBA" id="ARBA00005982"/>
    </source>
</evidence>
<feature type="compositionally biased region" description="Low complexity" evidence="6">
    <location>
        <begin position="51"/>
        <end position="62"/>
    </location>
</feature>
<name>A0A0D3KMA4_EMIH1</name>
<dbReference type="Pfam" id="PF00854">
    <property type="entry name" value="PTR2"/>
    <property type="match status" value="1"/>
</dbReference>
<dbReference type="PANTHER" id="PTHR11654">
    <property type="entry name" value="OLIGOPEPTIDE TRANSPORTER-RELATED"/>
    <property type="match status" value="1"/>
</dbReference>
<keyword evidence="4" id="KW-1133">Transmembrane helix</keyword>
<dbReference type="Proteomes" id="UP000013827">
    <property type="component" value="Unassembled WGS sequence"/>
</dbReference>
<organism evidence="7 8">
    <name type="scientific">Emiliania huxleyi (strain CCMP1516)</name>
    <dbReference type="NCBI Taxonomy" id="280463"/>
    <lineage>
        <taxon>Eukaryota</taxon>
        <taxon>Haptista</taxon>
        <taxon>Haptophyta</taxon>
        <taxon>Prymnesiophyceae</taxon>
        <taxon>Isochrysidales</taxon>
        <taxon>Noelaerhabdaceae</taxon>
        <taxon>Emiliania</taxon>
    </lineage>
</organism>
<evidence type="ECO:0000313" key="8">
    <source>
        <dbReference type="Proteomes" id="UP000013827"/>
    </source>
</evidence>
<dbReference type="eggNOG" id="KOG1237">
    <property type="taxonomic scope" value="Eukaryota"/>
</dbReference>
<keyword evidence="3" id="KW-0812">Transmembrane</keyword>
<dbReference type="GeneID" id="17282159"/>
<evidence type="ECO:0000256" key="3">
    <source>
        <dbReference type="ARBA" id="ARBA00022692"/>
    </source>
</evidence>
<dbReference type="PaxDb" id="2903-EOD36889"/>
<evidence type="ECO:0000256" key="1">
    <source>
        <dbReference type="ARBA" id="ARBA00004141"/>
    </source>
</evidence>
<dbReference type="GO" id="GO:0016020">
    <property type="term" value="C:membrane"/>
    <property type="evidence" value="ECO:0007669"/>
    <property type="project" value="UniProtKB-SubCell"/>
</dbReference>
<dbReference type="InterPro" id="IPR000109">
    <property type="entry name" value="POT_fam"/>
</dbReference>
<reference evidence="8" key="1">
    <citation type="journal article" date="2013" name="Nature">
        <title>Pan genome of the phytoplankton Emiliania underpins its global distribution.</title>
        <authorList>
            <person name="Read B.A."/>
            <person name="Kegel J."/>
            <person name="Klute M.J."/>
            <person name="Kuo A."/>
            <person name="Lefebvre S.C."/>
            <person name="Maumus F."/>
            <person name="Mayer C."/>
            <person name="Miller J."/>
            <person name="Monier A."/>
            <person name="Salamov A."/>
            <person name="Young J."/>
            <person name="Aguilar M."/>
            <person name="Claverie J.M."/>
            <person name="Frickenhaus S."/>
            <person name="Gonzalez K."/>
            <person name="Herman E.K."/>
            <person name="Lin Y.C."/>
            <person name="Napier J."/>
            <person name="Ogata H."/>
            <person name="Sarno A.F."/>
            <person name="Shmutz J."/>
            <person name="Schroeder D."/>
            <person name="de Vargas C."/>
            <person name="Verret F."/>
            <person name="von Dassow P."/>
            <person name="Valentin K."/>
            <person name="Van de Peer Y."/>
            <person name="Wheeler G."/>
            <person name="Dacks J.B."/>
            <person name="Delwiche C.F."/>
            <person name="Dyhrman S.T."/>
            <person name="Glockner G."/>
            <person name="John U."/>
            <person name="Richards T."/>
            <person name="Worden A.Z."/>
            <person name="Zhang X."/>
            <person name="Grigoriev I.V."/>
            <person name="Allen A.E."/>
            <person name="Bidle K."/>
            <person name="Borodovsky M."/>
            <person name="Bowler C."/>
            <person name="Brownlee C."/>
            <person name="Cock J.M."/>
            <person name="Elias M."/>
            <person name="Gladyshev V.N."/>
            <person name="Groth M."/>
            <person name="Guda C."/>
            <person name="Hadaegh A."/>
            <person name="Iglesias-Rodriguez M.D."/>
            <person name="Jenkins J."/>
            <person name="Jones B.M."/>
            <person name="Lawson T."/>
            <person name="Leese F."/>
            <person name="Lindquist E."/>
            <person name="Lobanov A."/>
            <person name="Lomsadze A."/>
            <person name="Malik S.B."/>
            <person name="Marsh M.E."/>
            <person name="Mackinder L."/>
            <person name="Mock T."/>
            <person name="Mueller-Roeber B."/>
            <person name="Pagarete A."/>
            <person name="Parker M."/>
            <person name="Probert I."/>
            <person name="Quesneville H."/>
            <person name="Raines C."/>
            <person name="Rensing S.A."/>
            <person name="Riano-Pachon D.M."/>
            <person name="Richier S."/>
            <person name="Rokitta S."/>
            <person name="Shiraiwa Y."/>
            <person name="Soanes D.M."/>
            <person name="van der Giezen M."/>
            <person name="Wahlund T.M."/>
            <person name="Williams B."/>
            <person name="Wilson W."/>
            <person name="Wolfe G."/>
            <person name="Wurch L.L."/>
        </authorList>
    </citation>
    <scope>NUCLEOTIDE SEQUENCE</scope>
</reference>
<evidence type="ECO:0000256" key="6">
    <source>
        <dbReference type="SAM" id="MobiDB-lite"/>
    </source>
</evidence>
<dbReference type="HOGENOM" id="CLU_919630_0_0_1"/>
<evidence type="ECO:0000256" key="4">
    <source>
        <dbReference type="ARBA" id="ARBA00022989"/>
    </source>
</evidence>
<feature type="region of interest" description="Disordered" evidence="6">
    <location>
        <begin position="44"/>
        <end position="66"/>
    </location>
</feature>
<dbReference type="Gene3D" id="1.20.1250.20">
    <property type="entry name" value="MFS general substrate transporter like domains"/>
    <property type="match status" value="1"/>
</dbReference>
<dbReference type="RefSeq" id="XP_005789318.1">
    <property type="nucleotide sequence ID" value="XM_005789261.1"/>
</dbReference>
<protein>
    <submittedName>
        <fullName evidence="7">Uncharacterized protein</fullName>
    </submittedName>
</protein>
<dbReference type="GO" id="GO:0022857">
    <property type="term" value="F:transmembrane transporter activity"/>
    <property type="evidence" value="ECO:0007669"/>
    <property type="project" value="InterPro"/>
</dbReference>
<comment type="similarity">
    <text evidence="2">Belongs to the major facilitator superfamily. Proton-dependent oligopeptide transporter (POT/PTR) (TC 2.A.17) family.</text>
</comment>
<dbReference type="AlphaFoldDB" id="A0A0D3KMA4"/>
<reference evidence="7" key="2">
    <citation type="submission" date="2024-10" db="UniProtKB">
        <authorList>
            <consortium name="EnsemblProtists"/>
        </authorList>
    </citation>
    <scope>IDENTIFICATION</scope>
</reference>
<proteinExistence type="inferred from homology"/>
<accession>A0A0D3KMA4</accession>
<keyword evidence="5" id="KW-0472">Membrane</keyword>
<evidence type="ECO:0000256" key="5">
    <source>
        <dbReference type="ARBA" id="ARBA00023136"/>
    </source>
</evidence>
<dbReference type="InterPro" id="IPR036259">
    <property type="entry name" value="MFS_trans_sf"/>
</dbReference>
<evidence type="ECO:0000313" key="7">
    <source>
        <dbReference type="EnsemblProtists" id="EOD36889"/>
    </source>
</evidence>